<dbReference type="Gene3D" id="3.30.40.10">
    <property type="entry name" value="Zinc/RING finger domain, C3HC4 (zinc finger)"/>
    <property type="match status" value="1"/>
</dbReference>
<dbReference type="InterPro" id="IPR001965">
    <property type="entry name" value="Znf_PHD"/>
</dbReference>
<evidence type="ECO:0000259" key="6">
    <source>
        <dbReference type="PROSITE" id="PS50280"/>
    </source>
</evidence>
<dbReference type="GeneID" id="28980574"/>
<dbReference type="SMART" id="SM00249">
    <property type="entry name" value="PHD"/>
    <property type="match status" value="1"/>
</dbReference>
<dbReference type="InterPro" id="IPR001214">
    <property type="entry name" value="SET_dom"/>
</dbReference>
<keyword evidence="1" id="KW-0479">Metal-binding</keyword>
<dbReference type="Pfam" id="PF20826">
    <property type="entry name" value="PHD_5"/>
    <property type="match status" value="1"/>
</dbReference>
<evidence type="ECO:0000256" key="4">
    <source>
        <dbReference type="ARBA" id="ARBA00022853"/>
    </source>
</evidence>
<dbReference type="STRING" id="879819.A0A0J0XDV1"/>
<evidence type="ECO:0000256" key="2">
    <source>
        <dbReference type="ARBA" id="ARBA00022771"/>
    </source>
</evidence>
<feature type="non-terminal residue" evidence="7">
    <location>
        <position position="362"/>
    </location>
</feature>
<evidence type="ECO:0000313" key="8">
    <source>
        <dbReference type="Proteomes" id="UP000053611"/>
    </source>
</evidence>
<feature type="region of interest" description="Disordered" evidence="5">
    <location>
        <begin position="88"/>
        <end position="129"/>
    </location>
</feature>
<keyword evidence="2" id="KW-0863">Zinc-finger</keyword>
<dbReference type="Pfam" id="PF00856">
    <property type="entry name" value="SET"/>
    <property type="match status" value="1"/>
</dbReference>
<dbReference type="InterPro" id="IPR011011">
    <property type="entry name" value="Znf_FYVE_PHD"/>
</dbReference>
<reference evidence="7 8" key="1">
    <citation type="submission" date="2015-03" db="EMBL/GenBank/DDBJ databases">
        <title>Genomics and transcriptomics of the oil-accumulating basidiomycete yeast T. oleaginosus allow insights into substrate utilization and the diverse evolutionary trajectories of mating systems in fungi.</title>
        <authorList>
            <consortium name="DOE Joint Genome Institute"/>
            <person name="Kourist R."/>
            <person name="Kracht O."/>
            <person name="Bracharz F."/>
            <person name="Lipzen A."/>
            <person name="Nolan M."/>
            <person name="Ohm R."/>
            <person name="Grigoriev I."/>
            <person name="Sun S."/>
            <person name="Heitman J."/>
            <person name="Bruck T."/>
            <person name="Nowrousian M."/>
        </authorList>
    </citation>
    <scope>NUCLEOTIDE SEQUENCE [LARGE SCALE GENOMIC DNA]</scope>
    <source>
        <strain evidence="7 8">IBC0246</strain>
    </source>
</reference>
<dbReference type="InterPro" id="IPR046341">
    <property type="entry name" value="SET_dom_sf"/>
</dbReference>
<dbReference type="InterPro" id="IPR013083">
    <property type="entry name" value="Znf_RING/FYVE/PHD"/>
</dbReference>
<dbReference type="SMR" id="A0A0J0XDV1"/>
<keyword evidence="3" id="KW-0862">Zinc</keyword>
<dbReference type="GO" id="GO:0034967">
    <property type="term" value="C:Set3 complex"/>
    <property type="evidence" value="ECO:0007669"/>
    <property type="project" value="TreeGrafter"/>
</dbReference>
<organism evidence="7 8">
    <name type="scientific">Cutaneotrichosporon oleaginosum</name>
    <dbReference type="NCBI Taxonomy" id="879819"/>
    <lineage>
        <taxon>Eukaryota</taxon>
        <taxon>Fungi</taxon>
        <taxon>Dikarya</taxon>
        <taxon>Basidiomycota</taxon>
        <taxon>Agaricomycotina</taxon>
        <taxon>Tremellomycetes</taxon>
        <taxon>Trichosporonales</taxon>
        <taxon>Trichosporonaceae</taxon>
        <taxon>Cutaneotrichosporon</taxon>
    </lineage>
</organism>
<keyword evidence="8" id="KW-1185">Reference proteome</keyword>
<dbReference type="GO" id="GO:0070210">
    <property type="term" value="C:Rpd3L-Expanded complex"/>
    <property type="evidence" value="ECO:0007669"/>
    <property type="project" value="TreeGrafter"/>
</dbReference>
<dbReference type="Proteomes" id="UP000053611">
    <property type="component" value="Unassembled WGS sequence"/>
</dbReference>
<feature type="domain" description="SET" evidence="6">
    <location>
        <begin position="134"/>
        <end position="346"/>
    </location>
</feature>
<feature type="non-terminal residue" evidence="7">
    <location>
        <position position="1"/>
    </location>
</feature>
<dbReference type="EMBL" id="KQ087265">
    <property type="protein sequence ID" value="KLT39252.1"/>
    <property type="molecule type" value="Genomic_DNA"/>
</dbReference>
<gene>
    <name evidence="7" type="ORF">CC85DRAFT_223483</name>
</gene>
<sequence length="362" mass="40344">AVAGPSRHSSTEAVAVPAHYMGENNASIRCICGIEDDDGFTVQCEACYAWQHAKCFGYPNGDNLPEVYYCEMCDPRPYDAVAARELQLRTRDDSRDPMAPPAKPKRKPNPTKPRSKDSAQPGRDGDEDDYFRVQPWELEYTPLKDNLVRGIVASRAIAKLRKEQTPEAGVDGADFNILAPPLPPVYLSGSDLESLAAQTYLRPVDDPSSASCYLPLKYIEPSQNIYARPTIYGVFVSETARPGTFLGEYRCEVLDAAAYRKDPINQYAALGIPKPYVHSVGPPVNLVLDARSYGNEMRFVRSGCHPNAVIRPVFFRASDPPRQRLHFGIFAARELGKNEEIVLGWEWDDQHVVHTLRSVIDS</sequence>
<protein>
    <recommendedName>
        <fullName evidence="6">SET domain-containing protein</fullName>
    </recommendedName>
</protein>
<evidence type="ECO:0000256" key="5">
    <source>
        <dbReference type="SAM" id="MobiDB-lite"/>
    </source>
</evidence>
<evidence type="ECO:0000313" key="7">
    <source>
        <dbReference type="EMBL" id="KLT39252.1"/>
    </source>
</evidence>
<dbReference type="SUPFAM" id="SSF57903">
    <property type="entry name" value="FYVE/PHD zinc finger"/>
    <property type="match status" value="1"/>
</dbReference>
<dbReference type="InterPro" id="IPR019786">
    <property type="entry name" value="Zinc_finger_PHD-type_CS"/>
</dbReference>
<evidence type="ECO:0000256" key="3">
    <source>
        <dbReference type="ARBA" id="ARBA00022833"/>
    </source>
</evidence>
<dbReference type="GO" id="GO:0006325">
    <property type="term" value="P:chromatin organization"/>
    <property type="evidence" value="ECO:0007669"/>
    <property type="project" value="UniProtKB-KW"/>
</dbReference>
<name>A0A0J0XDV1_9TREE</name>
<proteinExistence type="predicted"/>
<dbReference type="GO" id="GO:0008270">
    <property type="term" value="F:zinc ion binding"/>
    <property type="evidence" value="ECO:0007669"/>
    <property type="project" value="UniProtKB-KW"/>
</dbReference>
<dbReference type="OrthoDB" id="79252at2759"/>
<dbReference type="SUPFAM" id="SSF82199">
    <property type="entry name" value="SET domain"/>
    <property type="match status" value="1"/>
</dbReference>
<dbReference type="PANTHER" id="PTHR46462">
    <property type="entry name" value="UPSET, ISOFORM A"/>
    <property type="match status" value="1"/>
</dbReference>
<accession>A0A0J0XDV1</accession>
<dbReference type="SMART" id="SM00317">
    <property type="entry name" value="SET"/>
    <property type="match status" value="1"/>
</dbReference>
<dbReference type="Gene3D" id="2.170.270.10">
    <property type="entry name" value="SET domain"/>
    <property type="match status" value="1"/>
</dbReference>
<dbReference type="PROSITE" id="PS01359">
    <property type="entry name" value="ZF_PHD_1"/>
    <property type="match status" value="1"/>
</dbReference>
<dbReference type="PROSITE" id="PS50280">
    <property type="entry name" value="SET"/>
    <property type="match status" value="1"/>
</dbReference>
<dbReference type="AlphaFoldDB" id="A0A0J0XDV1"/>
<dbReference type="GO" id="GO:0006355">
    <property type="term" value="P:regulation of DNA-templated transcription"/>
    <property type="evidence" value="ECO:0007669"/>
    <property type="project" value="TreeGrafter"/>
</dbReference>
<evidence type="ECO:0000256" key="1">
    <source>
        <dbReference type="ARBA" id="ARBA00022723"/>
    </source>
</evidence>
<dbReference type="PANTHER" id="PTHR46462:SF3">
    <property type="entry name" value="UPSET, ISOFORM A"/>
    <property type="match status" value="1"/>
</dbReference>
<keyword evidence="4" id="KW-0156">Chromatin regulator</keyword>